<reference evidence="2 3" key="1">
    <citation type="journal article" date="2017" name="Gut Pathog.">
        <title>Phylogenomics of Colombian Helicobacter pylori isolates.</title>
        <authorList>
            <person name="Gutierrez-Escobar A.J."/>
            <person name="Trujillo E."/>
            <person name="Acevedo O."/>
            <person name="Bravo M.M."/>
        </authorList>
    </citation>
    <scope>NUCLEOTIDE SEQUENCE [LARGE SCALE GENOMIC DNA]</scope>
    <source>
        <strain evidence="2 3">3076</strain>
    </source>
</reference>
<dbReference type="InterPro" id="IPR036388">
    <property type="entry name" value="WH-like_DNA-bd_sf"/>
</dbReference>
<comment type="caution">
    <text evidence="2">The sequence shown here is derived from an EMBL/GenBank/DDBJ whole genome shotgun (WGS) entry which is preliminary data.</text>
</comment>
<evidence type="ECO:0000256" key="1">
    <source>
        <dbReference type="SAM" id="MobiDB-lite"/>
    </source>
</evidence>
<name>A0AB73RXL3_HELPX</name>
<dbReference type="Pfam" id="PF13730">
    <property type="entry name" value="HTH_36"/>
    <property type="match status" value="1"/>
</dbReference>
<dbReference type="Proteomes" id="UP000220469">
    <property type="component" value="Unassembled WGS sequence"/>
</dbReference>
<dbReference type="CDD" id="cd00090">
    <property type="entry name" value="HTH_ARSR"/>
    <property type="match status" value="1"/>
</dbReference>
<sequence>MNYILKQPMKFGYIQISNEICDDERVSDIAIAVYAYIKKHATTFKLCIGDIAKRFNRSNKTIYKYLNELKELGYIDFERERKNDGTFTRFFRFIMGNFSKNASEKQAQENAKNPTKRDSIHKENISLWIKPQKQASNAHVNEAQSTRKIFQLFTLKEKNKNKHENIRVSENFSNPDFGEKNEVSQNQKDLKNPNQKLTFKRSKIYKPSLFNRFSAFFSSILGNLDTKHLNQYERSAFEKFLNYRSEKHKLSYSTKKALLHQCEALKTQGCDLVACIEQSIRRNYNEIYEVMHFETPSYTSEAKAKDEEVMGQFDSDCYKPNPNNNGLCIY</sequence>
<accession>A0AB73RXL3</accession>
<organism evidence="2 3">
    <name type="scientific">Helicobacter pylori</name>
    <name type="common">Campylobacter pylori</name>
    <dbReference type="NCBI Taxonomy" id="210"/>
    <lineage>
        <taxon>Bacteria</taxon>
        <taxon>Pseudomonadati</taxon>
        <taxon>Campylobacterota</taxon>
        <taxon>Epsilonproteobacteria</taxon>
        <taxon>Campylobacterales</taxon>
        <taxon>Helicobacteraceae</taxon>
        <taxon>Helicobacter</taxon>
    </lineage>
</organism>
<dbReference type="InterPro" id="IPR011991">
    <property type="entry name" value="ArsR-like_HTH"/>
</dbReference>
<feature type="region of interest" description="Disordered" evidence="1">
    <location>
        <begin position="164"/>
        <end position="188"/>
    </location>
</feature>
<dbReference type="AlphaFoldDB" id="A0AB73RXL3"/>
<dbReference type="RefSeq" id="WP_097696743.1">
    <property type="nucleotide sequence ID" value="NZ_MBGM01000011.1"/>
</dbReference>
<gene>
    <name evidence="2" type="ORF">BB451_07130</name>
</gene>
<dbReference type="InterPro" id="IPR036390">
    <property type="entry name" value="WH_DNA-bd_sf"/>
</dbReference>
<dbReference type="GO" id="GO:0006355">
    <property type="term" value="P:regulation of DNA-templated transcription"/>
    <property type="evidence" value="ECO:0007669"/>
    <property type="project" value="UniProtKB-ARBA"/>
</dbReference>
<evidence type="ECO:0000313" key="2">
    <source>
        <dbReference type="EMBL" id="PDW29538.1"/>
    </source>
</evidence>
<dbReference type="Gene3D" id="1.10.10.10">
    <property type="entry name" value="Winged helix-like DNA-binding domain superfamily/Winged helix DNA-binding domain"/>
    <property type="match status" value="1"/>
</dbReference>
<evidence type="ECO:0000313" key="3">
    <source>
        <dbReference type="Proteomes" id="UP000220469"/>
    </source>
</evidence>
<protein>
    <submittedName>
        <fullName evidence="2">Transcriptional regulator</fullName>
    </submittedName>
</protein>
<dbReference type="SUPFAM" id="SSF46785">
    <property type="entry name" value="Winged helix' DNA-binding domain"/>
    <property type="match status" value="1"/>
</dbReference>
<proteinExistence type="predicted"/>
<dbReference type="EMBL" id="MBGM01000011">
    <property type="protein sequence ID" value="PDW29538.1"/>
    <property type="molecule type" value="Genomic_DNA"/>
</dbReference>